<dbReference type="SUPFAM" id="SSF69500">
    <property type="entry name" value="DTD-like"/>
    <property type="match status" value="1"/>
</dbReference>
<keyword evidence="6" id="KW-0820">tRNA-binding</keyword>
<comment type="catalytic activity">
    <reaction evidence="5">
        <text>a D-aminoacyl-tRNA + H2O = a tRNA + a D-alpha-amino acid + H(+)</text>
        <dbReference type="Rhea" id="RHEA:13953"/>
        <dbReference type="Rhea" id="RHEA-COMP:10123"/>
        <dbReference type="Rhea" id="RHEA-COMP:10124"/>
        <dbReference type="ChEBI" id="CHEBI:15377"/>
        <dbReference type="ChEBI" id="CHEBI:15378"/>
        <dbReference type="ChEBI" id="CHEBI:59871"/>
        <dbReference type="ChEBI" id="CHEBI:78442"/>
        <dbReference type="ChEBI" id="CHEBI:79333"/>
        <dbReference type="EC" id="3.1.1.96"/>
    </reaction>
</comment>
<protein>
    <recommendedName>
        <fullName evidence="3 6">D-aminoacyl-tRNA deacylase</fullName>
        <ecNumber evidence="2 6">3.1.1.96</ecNumber>
    </recommendedName>
</protein>
<dbReference type="EMBL" id="JMKJ01000570">
    <property type="protein sequence ID" value="KGG50626.1"/>
    <property type="molecule type" value="Genomic_DNA"/>
</dbReference>
<dbReference type="EC" id="3.1.1.96" evidence="2 6"/>
<dbReference type="PANTHER" id="PTHR10472">
    <property type="entry name" value="D-TYROSYL-TRNA TYR DEACYLASE"/>
    <property type="match status" value="1"/>
</dbReference>
<dbReference type="GO" id="GO:0005737">
    <property type="term" value="C:cytoplasm"/>
    <property type="evidence" value="ECO:0007669"/>
    <property type="project" value="UniProtKB-SubCell"/>
</dbReference>
<gene>
    <name evidence="7" type="ORF">DI09_61p130</name>
</gene>
<dbReference type="RefSeq" id="XP_013237053.1">
    <property type="nucleotide sequence ID" value="XM_013381599.1"/>
</dbReference>
<comment type="caution">
    <text evidence="7">The sequence shown here is derived from an EMBL/GenBank/DDBJ whole genome shotgun (WGS) entry which is preliminary data.</text>
</comment>
<dbReference type="Pfam" id="PF02580">
    <property type="entry name" value="Tyr_Deacylase"/>
    <property type="match status" value="1"/>
</dbReference>
<dbReference type="GeneID" id="25260487"/>
<reference evidence="7 8" key="1">
    <citation type="submission" date="2014-04" db="EMBL/GenBank/DDBJ databases">
        <title>A new species of microsporidia sheds light on the evolution of extreme parasitism.</title>
        <authorList>
            <person name="Haag K.L."/>
            <person name="James T.Y."/>
            <person name="Larsson R."/>
            <person name="Schaer T.M."/>
            <person name="Refardt D."/>
            <person name="Pombert J.-F."/>
            <person name="Ebert D."/>
        </authorList>
    </citation>
    <scope>NUCLEOTIDE SEQUENCE [LARGE SCALE GENOMIC DNA]</scope>
    <source>
        <strain evidence="7 8">UGP3</strain>
        <tissue evidence="7">Spores</tissue>
    </source>
</reference>
<keyword evidence="6" id="KW-0963">Cytoplasm</keyword>
<organism evidence="7 8">
    <name type="scientific">Mitosporidium daphniae</name>
    <dbReference type="NCBI Taxonomy" id="1485682"/>
    <lineage>
        <taxon>Eukaryota</taxon>
        <taxon>Fungi</taxon>
        <taxon>Fungi incertae sedis</taxon>
        <taxon>Microsporidia</taxon>
        <taxon>Mitosporidium</taxon>
    </lineage>
</organism>
<dbReference type="FunFam" id="3.50.80.10:FF:000001">
    <property type="entry name" value="D-aminoacyl-tRNA deacylase"/>
    <property type="match status" value="1"/>
</dbReference>
<evidence type="ECO:0000256" key="1">
    <source>
        <dbReference type="ARBA" id="ARBA00009673"/>
    </source>
</evidence>
<keyword evidence="6" id="KW-0378">Hydrolase</keyword>
<dbReference type="HOGENOM" id="CLU_076901_0_4_1"/>
<dbReference type="InterPro" id="IPR023509">
    <property type="entry name" value="DTD-like_sf"/>
</dbReference>
<comment type="subcellular location">
    <subcellularLocation>
        <location evidence="6">Cytoplasm</location>
    </subcellularLocation>
</comment>
<dbReference type="AlphaFoldDB" id="A0A098VSA2"/>
<dbReference type="GO" id="GO:0000049">
    <property type="term" value="F:tRNA binding"/>
    <property type="evidence" value="ECO:0007669"/>
    <property type="project" value="UniProtKB-KW"/>
</dbReference>
<dbReference type="NCBIfam" id="TIGR00256">
    <property type="entry name" value="D-aminoacyl-tRNA deacylase"/>
    <property type="match status" value="1"/>
</dbReference>
<comment type="catalytic activity">
    <reaction evidence="4">
        <text>glycyl-tRNA(Ala) + H2O = tRNA(Ala) + glycine + H(+)</text>
        <dbReference type="Rhea" id="RHEA:53744"/>
        <dbReference type="Rhea" id="RHEA-COMP:9657"/>
        <dbReference type="Rhea" id="RHEA-COMP:13640"/>
        <dbReference type="ChEBI" id="CHEBI:15377"/>
        <dbReference type="ChEBI" id="CHEBI:15378"/>
        <dbReference type="ChEBI" id="CHEBI:57305"/>
        <dbReference type="ChEBI" id="CHEBI:78442"/>
        <dbReference type="ChEBI" id="CHEBI:78522"/>
        <dbReference type="EC" id="3.1.1.96"/>
    </reaction>
</comment>
<evidence type="ECO:0000256" key="3">
    <source>
        <dbReference type="ARBA" id="ARBA00020007"/>
    </source>
</evidence>
<evidence type="ECO:0000313" key="8">
    <source>
        <dbReference type="Proteomes" id="UP000029725"/>
    </source>
</evidence>
<accession>A0A098VSA2</accession>
<dbReference type="GO" id="GO:0106026">
    <property type="term" value="F:Gly-tRNA(Ala) deacylase activity"/>
    <property type="evidence" value="ECO:0007669"/>
    <property type="project" value="RHEA"/>
</dbReference>
<proteinExistence type="inferred from homology"/>
<dbReference type="Gene3D" id="3.50.80.10">
    <property type="entry name" value="D-tyrosyl-tRNA(Tyr) deacylase"/>
    <property type="match status" value="1"/>
</dbReference>
<dbReference type="Proteomes" id="UP000029725">
    <property type="component" value="Unassembled WGS sequence"/>
</dbReference>
<dbReference type="InterPro" id="IPR003732">
    <property type="entry name" value="Daa-tRNA_deacyls_DTD"/>
</dbReference>
<evidence type="ECO:0000256" key="6">
    <source>
        <dbReference type="RuleBase" id="RU003470"/>
    </source>
</evidence>
<evidence type="ECO:0000313" key="7">
    <source>
        <dbReference type="EMBL" id="KGG50626.1"/>
    </source>
</evidence>
<name>A0A098VSA2_9MICR</name>
<dbReference type="VEuPathDB" id="MicrosporidiaDB:DI09_61p130"/>
<dbReference type="PANTHER" id="PTHR10472:SF5">
    <property type="entry name" value="D-AMINOACYL-TRNA DEACYLASE 1"/>
    <property type="match status" value="1"/>
</dbReference>
<evidence type="ECO:0000256" key="2">
    <source>
        <dbReference type="ARBA" id="ARBA00013056"/>
    </source>
</evidence>
<keyword evidence="8" id="KW-1185">Reference proteome</keyword>
<comment type="similarity">
    <text evidence="1 6">Belongs to the DTD family.</text>
</comment>
<sequence>MRVIIQRVSRASISFAQNPEKIVCSIGKGYVILVGIHTRDTECDIAELVPKILNIKLFSDASGNHTGLEEKSNQKSRWKRSIIDEEGEIVLASQFTLYAIAGKKGRAPDFHNAMNADDAKILFEKFAHECKKAYGADKIFTGVFQEHTLISLTNDGPVTITIESTSYLKEAGALLNCFLAFYVLI</sequence>
<evidence type="ECO:0000256" key="5">
    <source>
        <dbReference type="ARBA" id="ARBA00048018"/>
    </source>
</evidence>
<evidence type="ECO:0000256" key="4">
    <source>
        <dbReference type="ARBA" id="ARBA00047676"/>
    </source>
</evidence>
<dbReference type="OrthoDB" id="275783at2759"/>
<dbReference type="GO" id="GO:0051500">
    <property type="term" value="F:D-tyrosyl-tRNA(Tyr) deacylase activity"/>
    <property type="evidence" value="ECO:0007669"/>
    <property type="project" value="TreeGrafter"/>
</dbReference>
<keyword evidence="6" id="KW-0694">RNA-binding</keyword>